<keyword evidence="9" id="KW-1185">Reference proteome</keyword>
<comment type="similarity">
    <text evidence="2">Belongs to the ABC transporter superfamily.</text>
</comment>
<feature type="domain" description="ABC transporter" evidence="7">
    <location>
        <begin position="10"/>
        <end position="237"/>
    </location>
</feature>
<dbReference type="Proteomes" id="UP000290624">
    <property type="component" value="Unassembled WGS sequence"/>
</dbReference>
<gene>
    <name evidence="8" type="ORF">C1706_06020</name>
</gene>
<evidence type="ECO:0000259" key="7">
    <source>
        <dbReference type="PROSITE" id="PS50893"/>
    </source>
</evidence>
<dbReference type="GO" id="GO:0005524">
    <property type="term" value="F:ATP binding"/>
    <property type="evidence" value="ECO:0007669"/>
    <property type="project" value="UniProtKB-KW"/>
</dbReference>
<dbReference type="GO" id="GO:0016887">
    <property type="term" value="F:ATP hydrolysis activity"/>
    <property type="evidence" value="ECO:0007669"/>
    <property type="project" value="InterPro"/>
</dbReference>
<evidence type="ECO:0000256" key="3">
    <source>
        <dbReference type="ARBA" id="ARBA00022448"/>
    </source>
</evidence>
<accession>A0A4Q2EHB8</accession>
<comment type="subcellular location">
    <subcellularLocation>
        <location evidence="1">Cell membrane</location>
        <topology evidence="1">Peripheral membrane protein</topology>
    </subcellularLocation>
</comment>
<dbReference type="InterPro" id="IPR003593">
    <property type="entry name" value="AAA+_ATPase"/>
</dbReference>
<reference evidence="8 9" key="1">
    <citation type="submission" date="2018-01" db="EMBL/GenBank/DDBJ databases">
        <title>Lactibacter flavus gen. nov., sp. nov., a novel bacterium of the family Propionibacteriaceae isolated from raw milk and dairy products.</title>
        <authorList>
            <person name="Wenning M."/>
            <person name="Breitenwieser F."/>
            <person name="Huptas C."/>
            <person name="von Neubeck M."/>
            <person name="Busse H.-J."/>
            <person name="Scherer S."/>
        </authorList>
    </citation>
    <scope>NUCLEOTIDE SEQUENCE [LARGE SCALE GENOMIC DNA]</scope>
    <source>
        <strain evidence="8 9">VG341</strain>
    </source>
</reference>
<dbReference type="SUPFAM" id="SSF52540">
    <property type="entry name" value="P-loop containing nucleoside triphosphate hydrolases"/>
    <property type="match status" value="1"/>
</dbReference>
<name>A0A4Q2EHB8_9ACTN</name>
<dbReference type="GO" id="GO:0005886">
    <property type="term" value="C:plasma membrane"/>
    <property type="evidence" value="ECO:0007669"/>
    <property type="project" value="UniProtKB-SubCell"/>
</dbReference>
<evidence type="ECO:0000256" key="1">
    <source>
        <dbReference type="ARBA" id="ARBA00004202"/>
    </source>
</evidence>
<evidence type="ECO:0000256" key="4">
    <source>
        <dbReference type="ARBA" id="ARBA00022741"/>
    </source>
</evidence>
<dbReference type="AlphaFoldDB" id="A0A4Q2EHB8"/>
<dbReference type="PANTHER" id="PTHR42711:SF5">
    <property type="entry name" value="ABC TRANSPORTER ATP-BINDING PROTEIN NATA"/>
    <property type="match status" value="1"/>
</dbReference>
<protein>
    <submittedName>
        <fullName evidence="8">ABC transporter ATP-binding protein</fullName>
    </submittedName>
</protein>
<evidence type="ECO:0000256" key="6">
    <source>
        <dbReference type="ARBA" id="ARBA00023251"/>
    </source>
</evidence>
<dbReference type="SMART" id="SM00382">
    <property type="entry name" value="AAA"/>
    <property type="match status" value="1"/>
</dbReference>
<evidence type="ECO:0000256" key="2">
    <source>
        <dbReference type="ARBA" id="ARBA00005417"/>
    </source>
</evidence>
<evidence type="ECO:0000313" key="8">
    <source>
        <dbReference type="EMBL" id="RXW32699.1"/>
    </source>
</evidence>
<keyword evidence="5 8" id="KW-0067">ATP-binding</keyword>
<keyword evidence="6" id="KW-0046">Antibiotic resistance</keyword>
<organism evidence="8 9">
    <name type="scientific">Propioniciclava flava</name>
    <dbReference type="NCBI Taxonomy" id="2072026"/>
    <lineage>
        <taxon>Bacteria</taxon>
        <taxon>Bacillati</taxon>
        <taxon>Actinomycetota</taxon>
        <taxon>Actinomycetes</taxon>
        <taxon>Propionibacteriales</taxon>
        <taxon>Propionibacteriaceae</taxon>
        <taxon>Propioniciclava</taxon>
    </lineage>
</organism>
<comment type="caution">
    <text evidence="8">The sequence shown here is derived from an EMBL/GenBank/DDBJ whole genome shotgun (WGS) entry which is preliminary data.</text>
</comment>
<dbReference type="InterPro" id="IPR003439">
    <property type="entry name" value="ABC_transporter-like_ATP-bd"/>
</dbReference>
<dbReference type="GO" id="GO:0046677">
    <property type="term" value="P:response to antibiotic"/>
    <property type="evidence" value="ECO:0007669"/>
    <property type="project" value="UniProtKB-KW"/>
</dbReference>
<dbReference type="Pfam" id="PF13732">
    <property type="entry name" value="DrrA1-3_C"/>
    <property type="match status" value="1"/>
</dbReference>
<dbReference type="InterPro" id="IPR017871">
    <property type="entry name" value="ABC_transporter-like_CS"/>
</dbReference>
<dbReference type="InterPro" id="IPR050763">
    <property type="entry name" value="ABC_transporter_ATP-binding"/>
</dbReference>
<dbReference type="PANTHER" id="PTHR42711">
    <property type="entry name" value="ABC TRANSPORTER ATP-BINDING PROTEIN"/>
    <property type="match status" value="1"/>
</dbReference>
<dbReference type="PROSITE" id="PS00211">
    <property type="entry name" value="ABC_TRANSPORTER_1"/>
    <property type="match status" value="1"/>
</dbReference>
<evidence type="ECO:0000313" key="9">
    <source>
        <dbReference type="Proteomes" id="UP000290624"/>
    </source>
</evidence>
<dbReference type="Gene3D" id="3.40.50.300">
    <property type="entry name" value="P-loop containing nucleotide triphosphate hydrolases"/>
    <property type="match status" value="1"/>
</dbReference>
<dbReference type="InterPro" id="IPR025302">
    <property type="entry name" value="DrrA1/2-like_C"/>
</dbReference>
<dbReference type="Pfam" id="PF00005">
    <property type="entry name" value="ABC_tran"/>
    <property type="match status" value="1"/>
</dbReference>
<dbReference type="OrthoDB" id="9804819at2"/>
<keyword evidence="4" id="KW-0547">Nucleotide-binding</keyword>
<sequence>MVGMTSPSVIEVRNFSMVLGGKQIVDDLSFEVGRGETFGLLGSNGSGKTTTLRALLGIYTPTSGELLVNGAPFNPATSGPLGYLPEERGLYRKEKVIDVMTYFGQLKGMARTAAALWSMGFLRRVGLEDHARVRLDKLSGGQQQKVQVGVTVMNNPDIVILDEPTKGFDPINRRLLLDIVEDQRRAGATIVMVTHQMEEVERLCDRVLLLKDGRAEAYGTVEAVRESYGGHMVRVQYSGTLPPPQGWQVVTAERNYAEFALADGTDDQRVLRTLMDAGVTVHRFDATTASMEQVFLSIYGHAPEEASA</sequence>
<proteinExistence type="inferred from homology"/>
<evidence type="ECO:0000256" key="5">
    <source>
        <dbReference type="ARBA" id="ARBA00022840"/>
    </source>
</evidence>
<dbReference type="EMBL" id="PPCV01000003">
    <property type="protein sequence ID" value="RXW32699.1"/>
    <property type="molecule type" value="Genomic_DNA"/>
</dbReference>
<dbReference type="InterPro" id="IPR027417">
    <property type="entry name" value="P-loop_NTPase"/>
</dbReference>
<dbReference type="PROSITE" id="PS50893">
    <property type="entry name" value="ABC_TRANSPORTER_2"/>
    <property type="match status" value="1"/>
</dbReference>
<keyword evidence="3" id="KW-0813">Transport</keyword>